<reference evidence="5 6" key="1">
    <citation type="submission" date="2018-03" db="EMBL/GenBank/DDBJ databases">
        <authorList>
            <person name="Keele B.F."/>
        </authorList>
    </citation>
    <scope>NUCLEOTIDE SEQUENCE [LARGE SCALE GENOMIC DNA]</scope>
    <source>
        <strain evidence="5 6">YL28-9</strain>
    </source>
</reference>
<dbReference type="Pfam" id="PF00356">
    <property type="entry name" value="LacI"/>
    <property type="match status" value="1"/>
</dbReference>
<dbReference type="Gene3D" id="3.40.50.2300">
    <property type="match status" value="2"/>
</dbReference>
<dbReference type="PROSITE" id="PS00356">
    <property type="entry name" value="HTH_LACI_1"/>
    <property type="match status" value="1"/>
</dbReference>
<evidence type="ECO:0000256" key="1">
    <source>
        <dbReference type="ARBA" id="ARBA00023015"/>
    </source>
</evidence>
<dbReference type="GO" id="GO:0000976">
    <property type="term" value="F:transcription cis-regulatory region binding"/>
    <property type="evidence" value="ECO:0007669"/>
    <property type="project" value="TreeGrafter"/>
</dbReference>
<dbReference type="Gene3D" id="1.10.260.40">
    <property type="entry name" value="lambda repressor-like DNA-binding domains"/>
    <property type="match status" value="1"/>
</dbReference>
<dbReference type="InterPro" id="IPR046335">
    <property type="entry name" value="LacI/GalR-like_sensor"/>
</dbReference>
<evidence type="ECO:0000256" key="3">
    <source>
        <dbReference type="ARBA" id="ARBA00023163"/>
    </source>
</evidence>
<dbReference type="Pfam" id="PF13377">
    <property type="entry name" value="Peripla_BP_3"/>
    <property type="match status" value="1"/>
</dbReference>
<keyword evidence="6" id="KW-1185">Reference proteome</keyword>
<dbReference type="Proteomes" id="UP000240912">
    <property type="component" value="Unassembled WGS sequence"/>
</dbReference>
<evidence type="ECO:0000313" key="6">
    <source>
        <dbReference type="Proteomes" id="UP000240912"/>
    </source>
</evidence>
<evidence type="ECO:0000256" key="2">
    <source>
        <dbReference type="ARBA" id="ARBA00023125"/>
    </source>
</evidence>
<dbReference type="SUPFAM" id="SSF53822">
    <property type="entry name" value="Periplasmic binding protein-like I"/>
    <property type="match status" value="1"/>
</dbReference>
<accession>A0A2T3HKE1</accession>
<keyword evidence="2" id="KW-0238">DNA-binding</keyword>
<protein>
    <submittedName>
        <fullName evidence="5">LacI family transcriptional regulator</fullName>
    </submittedName>
</protein>
<dbReference type="RefSeq" id="WP_107215170.1">
    <property type="nucleotide sequence ID" value="NZ_KZ686269.1"/>
</dbReference>
<dbReference type="SMART" id="SM00354">
    <property type="entry name" value="HTH_LACI"/>
    <property type="match status" value="1"/>
</dbReference>
<dbReference type="SUPFAM" id="SSF47413">
    <property type="entry name" value="lambda repressor-like DNA-binding domains"/>
    <property type="match status" value="1"/>
</dbReference>
<evidence type="ECO:0000313" key="5">
    <source>
        <dbReference type="EMBL" id="PST82912.1"/>
    </source>
</evidence>
<name>A0A2T3HKE1_9SPHI</name>
<dbReference type="PANTHER" id="PTHR30146">
    <property type="entry name" value="LACI-RELATED TRANSCRIPTIONAL REPRESSOR"/>
    <property type="match status" value="1"/>
</dbReference>
<gene>
    <name evidence="5" type="ORF">C7T94_09770</name>
</gene>
<dbReference type="EMBL" id="PYLS01000005">
    <property type="protein sequence ID" value="PST82912.1"/>
    <property type="molecule type" value="Genomic_DNA"/>
</dbReference>
<sequence>MKPLSIKDIAKKASVSITTVSFILNGKAREKRISEEVIKKVEDIIKEIGYKPNQIARSLRTGNTKTIGLLVEDISNPFFASIARLIEDKAYKKGYKISYSSTENDMEKANSLINMFRTRKVDAYIIAPVAGIEPVIRELIDDRKPVVFFDRTLAGVSTGSVVVDNFSGAYEATKHHILEGRKNIALVTVDMDVEQINERFEGYKKALKDAKIDFRSELVTKIDFSLSRESTVRELVTMFEARPEMDAVLFATNYLAVSGLMAIKELGKEIGKQFAVIAYDDHDIFRLHTPQISVVDQPIEQIADNVIDLILNKLSSGDKLKEIDKVKLMPKLIIR</sequence>
<evidence type="ECO:0000259" key="4">
    <source>
        <dbReference type="PROSITE" id="PS50932"/>
    </source>
</evidence>
<proteinExistence type="predicted"/>
<dbReference type="InterPro" id="IPR000843">
    <property type="entry name" value="HTH_LacI"/>
</dbReference>
<dbReference type="PROSITE" id="PS50932">
    <property type="entry name" value="HTH_LACI_2"/>
    <property type="match status" value="1"/>
</dbReference>
<dbReference type="GO" id="GO:0003700">
    <property type="term" value="F:DNA-binding transcription factor activity"/>
    <property type="evidence" value="ECO:0007669"/>
    <property type="project" value="TreeGrafter"/>
</dbReference>
<dbReference type="InterPro" id="IPR028082">
    <property type="entry name" value="Peripla_BP_I"/>
</dbReference>
<feature type="domain" description="HTH lacI-type" evidence="4">
    <location>
        <begin position="4"/>
        <end position="61"/>
    </location>
</feature>
<keyword evidence="1" id="KW-0805">Transcription regulation</keyword>
<dbReference type="AlphaFoldDB" id="A0A2T3HKE1"/>
<comment type="caution">
    <text evidence="5">The sequence shown here is derived from an EMBL/GenBank/DDBJ whole genome shotgun (WGS) entry which is preliminary data.</text>
</comment>
<dbReference type="InterPro" id="IPR010982">
    <property type="entry name" value="Lambda_DNA-bd_dom_sf"/>
</dbReference>
<dbReference type="OrthoDB" id="9803256at2"/>
<dbReference type="PANTHER" id="PTHR30146:SF109">
    <property type="entry name" value="HTH-TYPE TRANSCRIPTIONAL REGULATOR GALS"/>
    <property type="match status" value="1"/>
</dbReference>
<keyword evidence="3" id="KW-0804">Transcription</keyword>
<organism evidence="5 6">
    <name type="scientific">Pedobacter yulinensis</name>
    <dbReference type="NCBI Taxonomy" id="2126353"/>
    <lineage>
        <taxon>Bacteria</taxon>
        <taxon>Pseudomonadati</taxon>
        <taxon>Bacteroidota</taxon>
        <taxon>Sphingobacteriia</taxon>
        <taxon>Sphingobacteriales</taxon>
        <taxon>Sphingobacteriaceae</taxon>
        <taxon>Pedobacter</taxon>
    </lineage>
</organism>
<dbReference type="CDD" id="cd01392">
    <property type="entry name" value="HTH_LacI"/>
    <property type="match status" value="1"/>
</dbReference>